<evidence type="ECO:0000313" key="2">
    <source>
        <dbReference type="Proteomes" id="UP001165740"/>
    </source>
</evidence>
<dbReference type="InterPro" id="IPR009097">
    <property type="entry name" value="Cyclic_Pdiesterase"/>
</dbReference>
<dbReference type="Gene3D" id="3.90.1140.10">
    <property type="entry name" value="Cyclic phosphodiesterase"/>
    <property type="match status" value="1"/>
</dbReference>
<dbReference type="PANTHER" id="PTHR15934">
    <property type="entry name" value="RNA 2',3'-CYCLIC PHOSPHODIESTERASE"/>
    <property type="match status" value="1"/>
</dbReference>
<dbReference type="GO" id="GO:0034237">
    <property type="term" value="F:protein kinase A regulatory subunit binding"/>
    <property type="evidence" value="ECO:0007669"/>
    <property type="project" value="TreeGrafter"/>
</dbReference>
<dbReference type="Proteomes" id="UP001165740">
    <property type="component" value="Chromosome 4"/>
</dbReference>
<dbReference type="AlphaFoldDB" id="A0A9W3A8E5"/>
<evidence type="ECO:0000259" key="1">
    <source>
        <dbReference type="Pfam" id="PF10469"/>
    </source>
</evidence>
<dbReference type="Pfam" id="PF10469">
    <property type="entry name" value="AKAP7_NLS"/>
    <property type="match status" value="1"/>
</dbReference>
<reference evidence="3" key="1">
    <citation type="submission" date="2025-08" db="UniProtKB">
        <authorList>
            <consortium name="RefSeq"/>
        </authorList>
    </citation>
    <scope>IDENTIFICATION</scope>
</reference>
<sequence>MCVCVFVNSILFCQTMNRTNKKAGNVSDSKANYFLCVRVTDPQVFTSIKEAIDWILDKDNQYEEFCYTPEMLHVTIREICLETEEDIHRASQALEESSDVLLNNLPVSQLQFKGLTTFFEKVLVADVQYENDFRLFCETVTSKLKDAGVNVVERHEFKPHMTIMKVNTMRAKKAKVENINPWLYVNLKKTYFGEQAVNSVHLCQMGYDRREDGFYKTPAEIFFRS</sequence>
<dbReference type="RefSeq" id="XP_055883453.1">
    <property type="nucleotide sequence ID" value="XM_056027478.1"/>
</dbReference>
<dbReference type="SUPFAM" id="SSF55144">
    <property type="entry name" value="LigT-like"/>
    <property type="match status" value="1"/>
</dbReference>
<keyword evidence="2" id="KW-1185">Reference proteome</keyword>
<proteinExistence type="predicted"/>
<dbReference type="OrthoDB" id="277832at2759"/>
<dbReference type="GO" id="GO:0010738">
    <property type="term" value="P:regulation of protein kinase A signaling"/>
    <property type="evidence" value="ECO:0007669"/>
    <property type="project" value="TreeGrafter"/>
</dbReference>
<gene>
    <name evidence="3" type="primary">LOC106073112</name>
</gene>
<dbReference type="PANTHER" id="PTHR15934:SF2">
    <property type="entry name" value="A-KINASE ANCHOR PROTEIN 7-LIKE PHOSPHOESTERASE DOMAIN-CONTAINING PROTEIN"/>
    <property type="match status" value="1"/>
</dbReference>
<dbReference type="InterPro" id="IPR052641">
    <property type="entry name" value="AKAP7_isoform_gamma"/>
</dbReference>
<dbReference type="GO" id="GO:0005829">
    <property type="term" value="C:cytosol"/>
    <property type="evidence" value="ECO:0007669"/>
    <property type="project" value="TreeGrafter"/>
</dbReference>
<dbReference type="GeneID" id="106073112"/>
<feature type="domain" description="A-kinase anchor protein 7-like phosphoesterase" evidence="1">
    <location>
        <begin position="32"/>
        <end position="221"/>
    </location>
</feature>
<accession>A0A9W3A8E5</accession>
<name>A0A9W3A8E5_BIOGL</name>
<protein>
    <submittedName>
        <fullName evidence="3">Uncharacterized protein LOC106073112 isoform X1</fullName>
    </submittedName>
</protein>
<organism evidence="2 3">
    <name type="scientific">Biomphalaria glabrata</name>
    <name type="common">Bloodfluke planorb</name>
    <name type="synonym">Freshwater snail</name>
    <dbReference type="NCBI Taxonomy" id="6526"/>
    <lineage>
        <taxon>Eukaryota</taxon>
        <taxon>Metazoa</taxon>
        <taxon>Spiralia</taxon>
        <taxon>Lophotrochozoa</taxon>
        <taxon>Mollusca</taxon>
        <taxon>Gastropoda</taxon>
        <taxon>Heterobranchia</taxon>
        <taxon>Euthyneura</taxon>
        <taxon>Panpulmonata</taxon>
        <taxon>Hygrophila</taxon>
        <taxon>Lymnaeoidea</taxon>
        <taxon>Planorbidae</taxon>
        <taxon>Biomphalaria</taxon>
    </lineage>
</organism>
<dbReference type="InterPro" id="IPR019510">
    <property type="entry name" value="AKAP7-like_phosphoesterase"/>
</dbReference>
<evidence type="ECO:0000313" key="3">
    <source>
        <dbReference type="RefSeq" id="XP_055883453.1"/>
    </source>
</evidence>
<dbReference type="OMA" id="MANHIQD"/>